<dbReference type="EMBL" id="KB206670">
    <property type="protein sequence ID" value="ELP89250.1"/>
    <property type="molecule type" value="Genomic_DNA"/>
</dbReference>
<reference evidence="1 2" key="1">
    <citation type="submission" date="2012-10" db="EMBL/GenBank/DDBJ databases">
        <authorList>
            <person name="Zafar N."/>
            <person name="Inman J."/>
            <person name="Hall N."/>
            <person name="Lorenzi H."/>
            <person name="Caler E."/>
        </authorList>
    </citation>
    <scope>NUCLEOTIDE SEQUENCE [LARGE SCALE GENOMIC DNA]</scope>
    <source>
        <strain evidence="1 2">IP1</strain>
    </source>
</reference>
<dbReference type="AlphaFoldDB" id="A0A0A1U890"/>
<gene>
    <name evidence="1" type="ORF">EIN_487320</name>
</gene>
<evidence type="ECO:0000313" key="1">
    <source>
        <dbReference type="EMBL" id="ELP89250.1"/>
    </source>
</evidence>
<dbReference type="GeneID" id="14888158"/>
<keyword evidence="2" id="KW-1185">Reference proteome</keyword>
<name>A0A0A1U890_ENTIV</name>
<dbReference type="Proteomes" id="UP000014680">
    <property type="component" value="Unassembled WGS sequence"/>
</dbReference>
<dbReference type="VEuPathDB" id="AmoebaDB:EIN_487320"/>
<dbReference type="RefSeq" id="XP_004256021.1">
    <property type="nucleotide sequence ID" value="XM_004255973.1"/>
</dbReference>
<organism evidence="1 2">
    <name type="scientific">Entamoeba invadens IP1</name>
    <dbReference type="NCBI Taxonomy" id="370355"/>
    <lineage>
        <taxon>Eukaryota</taxon>
        <taxon>Amoebozoa</taxon>
        <taxon>Evosea</taxon>
        <taxon>Archamoebae</taxon>
        <taxon>Mastigamoebida</taxon>
        <taxon>Entamoebidae</taxon>
        <taxon>Entamoeba</taxon>
    </lineage>
</organism>
<accession>A0A0A1U890</accession>
<protein>
    <submittedName>
        <fullName evidence="1">Uncharacterized protein</fullName>
    </submittedName>
</protein>
<dbReference type="KEGG" id="eiv:EIN_487320"/>
<proteinExistence type="predicted"/>
<sequence length="201" mass="22906">METYSASKKNLPFKTQCSRDKRTLEAVQQAVFICLLSQSFEVTIERPPKLSKVTAQIPKIVSIKRGTDVVNIDEFVKDRFKNELDAMYKNEAHRVKILRIFNRNVFVFTNNLLLDLCLEEGYYISSRLSKPAKNNQRIEYITGLLLGSNFITDRNTVINIGSKVCNYLTQLVTDKKCVTLKAGDRVLSKILTTVSEESTSL</sequence>
<evidence type="ECO:0000313" key="2">
    <source>
        <dbReference type="Proteomes" id="UP000014680"/>
    </source>
</evidence>